<feature type="chain" id="PRO_5044882162" description="Secreted protein" evidence="1">
    <location>
        <begin position="22"/>
        <end position="121"/>
    </location>
</feature>
<dbReference type="AlphaFoldDB" id="A0ABD1EE17"/>
<accession>A0ABD1EE17</accession>
<sequence>MSRLTICMGWILISLSGNSTATWIVQDVPLHILQLSLCCVASLQVNSPSVNMPVQLPIGHTGYFKAVPFDPNDVAETCASKQIDIDKRRSITRCCNHRSHVTRRTFKQHILRITLIDWLDT</sequence>
<evidence type="ECO:0000313" key="2">
    <source>
        <dbReference type="EMBL" id="KAL1492646.1"/>
    </source>
</evidence>
<name>A0ABD1EE17_HYPHA</name>
<organism evidence="2 3">
    <name type="scientific">Hypothenemus hampei</name>
    <name type="common">Coffee berry borer</name>
    <dbReference type="NCBI Taxonomy" id="57062"/>
    <lineage>
        <taxon>Eukaryota</taxon>
        <taxon>Metazoa</taxon>
        <taxon>Ecdysozoa</taxon>
        <taxon>Arthropoda</taxon>
        <taxon>Hexapoda</taxon>
        <taxon>Insecta</taxon>
        <taxon>Pterygota</taxon>
        <taxon>Neoptera</taxon>
        <taxon>Endopterygota</taxon>
        <taxon>Coleoptera</taxon>
        <taxon>Polyphaga</taxon>
        <taxon>Cucujiformia</taxon>
        <taxon>Curculionidae</taxon>
        <taxon>Scolytinae</taxon>
        <taxon>Hypothenemus</taxon>
    </lineage>
</organism>
<feature type="signal peptide" evidence="1">
    <location>
        <begin position="1"/>
        <end position="21"/>
    </location>
</feature>
<protein>
    <recommendedName>
        <fullName evidence="4">Secreted protein</fullName>
    </recommendedName>
</protein>
<reference evidence="2 3" key="1">
    <citation type="submission" date="2024-05" db="EMBL/GenBank/DDBJ databases">
        <title>Genetic variation in Jamaican populations of the coffee berry borer (Hypothenemus hampei).</title>
        <authorList>
            <person name="Errbii M."/>
            <person name="Myrie A."/>
        </authorList>
    </citation>
    <scope>NUCLEOTIDE SEQUENCE [LARGE SCALE GENOMIC DNA]</scope>
    <source>
        <strain evidence="2">JA-Hopewell-2020-01-JO</strain>
        <tissue evidence="2">Whole body</tissue>
    </source>
</reference>
<dbReference type="Proteomes" id="UP001566132">
    <property type="component" value="Unassembled WGS sequence"/>
</dbReference>
<evidence type="ECO:0000313" key="3">
    <source>
        <dbReference type="Proteomes" id="UP001566132"/>
    </source>
</evidence>
<keyword evidence="3" id="KW-1185">Reference proteome</keyword>
<gene>
    <name evidence="2" type="ORF">ABEB36_010874</name>
</gene>
<evidence type="ECO:0000256" key="1">
    <source>
        <dbReference type="SAM" id="SignalP"/>
    </source>
</evidence>
<keyword evidence="1" id="KW-0732">Signal</keyword>
<comment type="caution">
    <text evidence="2">The sequence shown here is derived from an EMBL/GenBank/DDBJ whole genome shotgun (WGS) entry which is preliminary data.</text>
</comment>
<dbReference type="EMBL" id="JBDJPC010000008">
    <property type="protein sequence ID" value="KAL1492646.1"/>
    <property type="molecule type" value="Genomic_DNA"/>
</dbReference>
<proteinExistence type="predicted"/>
<evidence type="ECO:0008006" key="4">
    <source>
        <dbReference type="Google" id="ProtNLM"/>
    </source>
</evidence>